<reference evidence="1" key="1">
    <citation type="submission" date="2020-10" db="EMBL/GenBank/DDBJ databases">
        <title>High-Quality Genome Resource of Clonostachys rosea strain S41 by Oxford Nanopore Long-Read Sequencing.</title>
        <authorList>
            <person name="Wang H."/>
        </authorList>
    </citation>
    <scope>NUCLEOTIDE SEQUENCE</scope>
    <source>
        <strain evidence="1">S41</strain>
    </source>
</reference>
<name>A0A8H7K3L8_BIOOC</name>
<gene>
    <name evidence="1" type="ORF">IM811_005450</name>
</gene>
<organism evidence="1 2">
    <name type="scientific">Bionectria ochroleuca</name>
    <name type="common">Gliocladium roseum</name>
    <dbReference type="NCBI Taxonomy" id="29856"/>
    <lineage>
        <taxon>Eukaryota</taxon>
        <taxon>Fungi</taxon>
        <taxon>Dikarya</taxon>
        <taxon>Ascomycota</taxon>
        <taxon>Pezizomycotina</taxon>
        <taxon>Sordariomycetes</taxon>
        <taxon>Hypocreomycetidae</taxon>
        <taxon>Hypocreales</taxon>
        <taxon>Bionectriaceae</taxon>
        <taxon>Clonostachys</taxon>
    </lineage>
</organism>
<dbReference type="Proteomes" id="UP000616885">
    <property type="component" value="Unassembled WGS sequence"/>
</dbReference>
<evidence type="ECO:0008006" key="3">
    <source>
        <dbReference type="Google" id="ProtNLM"/>
    </source>
</evidence>
<comment type="caution">
    <text evidence="1">The sequence shown here is derived from an EMBL/GenBank/DDBJ whole genome shotgun (WGS) entry which is preliminary data.</text>
</comment>
<dbReference type="PANTHER" id="PTHR30613:SF1">
    <property type="entry name" value="DUF1479 DOMAIN PROTEIN (AFU_ORTHOLOGUE AFUA_5G09280)"/>
    <property type="match status" value="1"/>
</dbReference>
<accession>A0A8H7K3L8</accession>
<dbReference type="PANTHER" id="PTHR30613">
    <property type="entry name" value="UNCHARACTERIZED PROTEIN YBIU-RELATED"/>
    <property type="match status" value="1"/>
</dbReference>
<dbReference type="Gene3D" id="2.60.120.330">
    <property type="entry name" value="B-lactam Antibiotic, Isopenicillin N Synthase, Chain"/>
    <property type="match status" value="1"/>
</dbReference>
<evidence type="ECO:0000313" key="2">
    <source>
        <dbReference type="Proteomes" id="UP000616885"/>
    </source>
</evidence>
<dbReference type="SUPFAM" id="SSF51197">
    <property type="entry name" value="Clavaminate synthase-like"/>
    <property type="match status" value="1"/>
</dbReference>
<dbReference type="InterPro" id="IPR027443">
    <property type="entry name" value="IPNS-like_sf"/>
</dbReference>
<dbReference type="InterPro" id="IPR010856">
    <property type="entry name" value="Gig2-like"/>
</dbReference>
<sequence>MGSLATEQLHLTCEVLDQRFADLKQSLIKPENKQKVIESYARLVKVLKAEVDHIAKFGPALVPEIDFNEVRKNGGILPPDFASCVHERGCVILRNVVSEEQAVKWETSLKDYVQRHPGIGGHPKHKPAAWNLFWSKAQMEIRTHPAVLEAMKSVSRLWHVSDPSTPIDLDSQIVYPDRIRIRYPSQDPGQFPLAPHLDSGSIERWEDIENRKNYQAIFEGNWQDWDGWLADHRVDAKSDLYQSGTSCSVWRSLQGWLSLSHTNTGEGTLRVLPSLKLSVAYIMLRPFFHTGEFSDTLPTFPGSSPGQTQFFPTVENHPDLDIERAIVGIPPVRPGDYVFWHCDLVHGVDPTNPGQFDSSVSYNACNPLTPYNIDSLLSTVKSFKRGDVPADFNRSHGSLEREYQHDDCGAKVENVLSKEGLQAMGLERLDEDEEGLSEGQRAVRKLANEKLGL</sequence>
<proteinExistence type="predicted"/>
<dbReference type="Pfam" id="PF07350">
    <property type="entry name" value="Gig2-like"/>
    <property type="match status" value="1"/>
</dbReference>
<dbReference type="AlphaFoldDB" id="A0A8H7K3L8"/>
<protein>
    <recommendedName>
        <fullName evidence="3">DUF1479 domain protein</fullName>
    </recommendedName>
</protein>
<dbReference type="EMBL" id="JADCTT010000014">
    <property type="protein sequence ID" value="KAF9744669.1"/>
    <property type="molecule type" value="Genomic_DNA"/>
</dbReference>
<evidence type="ECO:0000313" key="1">
    <source>
        <dbReference type="EMBL" id="KAF9744669.1"/>
    </source>
</evidence>